<gene>
    <name evidence="1" type="ORF">C1SCF055_LOCUS27180</name>
</gene>
<proteinExistence type="predicted"/>
<dbReference type="OrthoDB" id="441195at2759"/>
<reference evidence="1" key="1">
    <citation type="submission" date="2022-10" db="EMBL/GenBank/DDBJ databases">
        <authorList>
            <person name="Chen Y."/>
            <person name="Dougan E. K."/>
            <person name="Chan C."/>
            <person name="Rhodes N."/>
            <person name="Thang M."/>
        </authorList>
    </citation>
    <scope>NUCLEOTIDE SEQUENCE</scope>
</reference>
<dbReference type="EMBL" id="CAMXCT030002890">
    <property type="protein sequence ID" value="CAL4788419.1"/>
    <property type="molecule type" value="Genomic_DNA"/>
</dbReference>
<dbReference type="AlphaFoldDB" id="A0A9P1G8H7"/>
<name>A0A9P1G8H7_9DINO</name>
<evidence type="ECO:0008006" key="4">
    <source>
        <dbReference type="Google" id="ProtNLM"/>
    </source>
</evidence>
<keyword evidence="3" id="KW-1185">Reference proteome</keyword>
<sequence>MRSEELLEIVKGGYHGIPEAANDGLCPMNAGSVPDPCLYFTFARPAETDSSTREVELELPKWKEGKFLAGHLEIPGAPGWVDAEMEHDGTERNRFWKFHDVVKFLDTHNNAHNGQRNIDVGIIGMIGYTGRFAKQQIPLGPWMKRSVRQPWVHPNELKSMFSSSGWVCDGRDFTGGCRSGLGCPGMPRDAQGLGPQKQLGQKAHRTSLWSTPALVVPPEESWQVLLQHLQQLAEAKSCWDSNGSNFLDTGRAPPSGTARALERLRALIEDSTRRYLHGSLKQLGGKAMDALQRIHVSIPSSWARVGCDAIMAMPHVHPKVAFAGSLYLDCVQGEDGSCGVYLQDPRTPAGMAEVPDTLRQRLGWGQLHRLQVAPGTLVLYPAWLQHGALMPRTATVANRSRAVISFLVAVQMQEKGDKLKRVAQEL</sequence>
<organism evidence="1">
    <name type="scientific">Cladocopium goreaui</name>
    <dbReference type="NCBI Taxonomy" id="2562237"/>
    <lineage>
        <taxon>Eukaryota</taxon>
        <taxon>Sar</taxon>
        <taxon>Alveolata</taxon>
        <taxon>Dinophyceae</taxon>
        <taxon>Suessiales</taxon>
        <taxon>Symbiodiniaceae</taxon>
        <taxon>Cladocopium</taxon>
    </lineage>
</organism>
<dbReference type="Proteomes" id="UP001152797">
    <property type="component" value="Unassembled WGS sequence"/>
</dbReference>
<dbReference type="EMBL" id="CAMXCT020002890">
    <property type="protein sequence ID" value="CAL1154482.1"/>
    <property type="molecule type" value="Genomic_DNA"/>
</dbReference>
<evidence type="ECO:0000313" key="1">
    <source>
        <dbReference type="EMBL" id="CAI4001107.1"/>
    </source>
</evidence>
<protein>
    <recommendedName>
        <fullName evidence="4">JmjC domain-containing protein</fullName>
    </recommendedName>
</protein>
<dbReference type="InterPro" id="IPR012668">
    <property type="entry name" value="CHP02466"/>
</dbReference>
<evidence type="ECO:0000313" key="3">
    <source>
        <dbReference type="Proteomes" id="UP001152797"/>
    </source>
</evidence>
<dbReference type="EMBL" id="CAMXCT010002890">
    <property type="protein sequence ID" value="CAI4001107.1"/>
    <property type="molecule type" value="Genomic_DNA"/>
</dbReference>
<reference evidence="2 3" key="2">
    <citation type="submission" date="2024-05" db="EMBL/GenBank/DDBJ databases">
        <authorList>
            <person name="Chen Y."/>
            <person name="Shah S."/>
            <person name="Dougan E. K."/>
            <person name="Thang M."/>
            <person name="Chan C."/>
        </authorList>
    </citation>
    <scope>NUCLEOTIDE SEQUENCE [LARGE SCALE GENOMIC DNA]</scope>
</reference>
<dbReference type="Gene3D" id="2.60.120.620">
    <property type="entry name" value="q2cbj1_9rhob like domain"/>
    <property type="match status" value="1"/>
</dbReference>
<comment type="caution">
    <text evidence="1">The sequence shown here is derived from an EMBL/GenBank/DDBJ whole genome shotgun (WGS) entry which is preliminary data.</text>
</comment>
<dbReference type="Pfam" id="PF13759">
    <property type="entry name" value="2OG-FeII_Oxy_5"/>
    <property type="match status" value="1"/>
</dbReference>
<evidence type="ECO:0000313" key="2">
    <source>
        <dbReference type="EMBL" id="CAL4788419.1"/>
    </source>
</evidence>
<accession>A0A9P1G8H7</accession>